<gene>
    <name evidence="2" type="ORF">C0Q70_02119</name>
</gene>
<comment type="caution">
    <text evidence="2">The sequence shown here is derived from an EMBL/GenBank/DDBJ whole genome shotgun (WGS) entry which is preliminary data.</text>
</comment>
<keyword evidence="1" id="KW-0472">Membrane</keyword>
<name>A0A2T7Q1C6_POMCA</name>
<evidence type="ECO:0000256" key="1">
    <source>
        <dbReference type="SAM" id="Phobius"/>
    </source>
</evidence>
<sequence>MAAGGCRWLHRHVVFKCATAGLLLSAAVFLLGFSLPHWHPAAGLWSACGNTECAASLSVPWLGAVQGLLCLSLLGYILCISAEIYQDLLKVPPAPDNNAVEALALCTGLIGAILFASKAVDSHAAHLGWSFWLVMSSSILVLISAMVIALSRKFHAQNISQPPRTIMTPVSSVLVPDFQPTGILAPTIGRSKQASHKLGLSMDIPPPPYALPPPYPYTLVQFVPPQIVYPLPQITAPVEPKLST</sequence>
<feature type="transmembrane region" description="Helical" evidence="1">
    <location>
        <begin position="17"/>
        <end position="38"/>
    </location>
</feature>
<evidence type="ECO:0000313" key="2">
    <source>
        <dbReference type="EMBL" id="PVD39485.1"/>
    </source>
</evidence>
<feature type="transmembrane region" description="Helical" evidence="1">
    <location>
        <begin position="58"/>
        <end position="78"/>
    </location>
</feature>
<keyword evidence="3" id="KW-1185">Reference proteome</keyword>
<accession>A0A2T7Q1C6</accession>
<dbReference type="EMBL" id="PZQS01000001">
    <property type="protein sequence ID" value="PVD39485.1"/>
    <property type="molecule type" value="Genomic_DNA"/>
</dbReference>
<proteinExistence type="predicted"/>
<feature type="transmembrane region" description="Helical" evidence="1">
    <location>
        <begin position="99"/>
        <end position="117"/>
    </location>
</feature>
<keyword evidence="1" id="KW-1133">Transmembrane helix</keyword>
<dbReference type="Proteomes" id="UP000245119">
    <property type="component" value="Linkage Group LG1"/>
</dbReference>
<reference evidence="2 3" key="1">
    <citation type="submission" date="2018-04" db="EMBL/GenBank/DDBJ databases">
        <title>The genome of golden apple snail Pomacea canaliculata provides insight into stress tolerance and invasive adaptation.</title>
        <authorList>
            <person name="Liu C."/>
            <person name="Liu B."/>
            <person name="Ren Y."/>
            <person name="Zhang Y."/>
            <person name="Wang H."/>
            <person name="Li S."/>
            <person name="Jiang F."/>
            <person name="Yin L."/>
            <person name="Zhang G."/>
            <person name="Qian W."/>
            <person name="Fan W."/>
        </authorList>
    </citation>
    <scope>NUCLEOTIDE SEQUENCE [LARGE SCALE GENOMIC DNA]</scope>
    <source>
        <strain evidence="2">SZHN2017</strain>
        <tissue evidence="2">Muscle</tissue>
    </source>
</reference>
<evidence type="ECO:0000313" key="3">
    <source>
        <dbReference type="Proteomes" id="UP000245119"/>
    </source>
</evidence>
<keyword evidence="1" id="KW-0812">Transmembrane</keyword>
<feature type="transmembrane region" description="Helical" evidence="1">
    <location>
        <begin position="129"/>
        <end position="150"/>
    </location>
</feature>
<dbReference type="AlphaFoldDB" id="A0A2T7Q1C6"/>
<organism evidence="2 3">
    <name type="scientific">Pomacea canaliculata</name>
    <name type="common">Golden apple snail</name>
    <dbReference type="NCBI Taxonomy" id="400727"/>
    <lineage>
        <taxon>Eukaryota</taxon>
        <taxon>Metazoa</taxon>
        <taxon>Spiralia</taxon>
        <taxon>Lophotrochozoa</taxon>
        <taxon>Mollusca</taxon>
        <taxon>Gastropoda</taxon>
        <taxon>Caenogastropoda</taxon>
        <taxon>Architaenioglossa</taxon>
        <taxon>Ampullarioidea</taxon>
        <taxon>Ampullariidae</taxon>
        <taxon>Pomacea</taxon>
    </lineage>
</organism>
<protein>
    <submittedName>
        <fullName evidence="2">Uncharacterized protein</fullName>
    </submittedName>
</protein>